<name>A0A2V4VJN4_9GAMM</name>
<dbReference type="GO" id="GO:0009882">
    <property type="term" value="F:blue light photoreceptor activity"/>
    <property type="evidence" value="ECO:0007669"/>
    <property type="project" value="InterPro"/>
</dbReference>
<dbReference type="Proteomes" id="UP000247746">
    <property type="component" value="Unassembled WGS sequence"/>
</dbReference>
<dbReference type="InterPro" id="IPR007024">
    <property type="entry name" value="BLUF_domain"/>
</dbReference>
<organism evidence="2 3">
    <name type="scientific">Psychrobacter fozii</name>
    <dbReference type="NCBI Taxonomy" id="198480"/>
    <lineage>
        <taxon>Bacteria</taxon>
        <taxon>Pseudomonadati</taxon>
        <taxon>Pseudomonadota</taxon>
        <taxon>Gammaproteobacteria</taxon>
        <taxon>Moraxellales</taxon>
        <taxon>Moraxellaceae</taxon>
        <taxon>Psychrobacter</taxon>
    </lineage>
</organism>
<dbReference type="GO" id="GO:0071949">
    <property type="term" value="F:FAD binding"/>
    <property type="evidence" value="ECO:0007669"/>
    <property type="project" value="InterPro"/>
</dbReference>
<gene>
    <name evidence="2" type="ORF">DFP82_105139</name>
</gene>
<proteinExistence type="predicted"/>
<comment type="caution">
    <text evidence="2">The sequence shown here is derived from an EMBL/GenBank/DDBJ whole genome shotgun (WGS) entry which is preliminary data.</text>
</comment>
<dbReference type="SUPFAM" id="SSF54975">
    <property type="entry name" value="Acylphosphatase/BLUF domain-like"/>
    <property type="match status" value="1"/>
</dbReference>
<accession>A0A2V4VJN4</accession>
<dbReference type="AlphaFoldDB" id="A0A2V4VJN4"/>
<sequence>MTSIMEDAPILMSMTYASRANPGVSAKDFNEILKQAQVNNAANGITGMLTFNKDYFLQTVEGPRAQINRLLYSLIADQRHYDLQIIETRELKYRTWSKWSMNYATPTEKNAAIYLKYSTTVDFNPYLLSAESARELMNELSDQRD</sequence>
<dbReference type="InterPro" id="IPR036046">
    <property type="entry name" value="Acylphosphatase-like_dom_sf"/>
</dbReference>
<dbReference type="PROSITE" id="PS50925">
    <property type="entry name" value="BLUF"/>
    <property type="match status" value="1"/>
</dbReference>
<dbReference type="OrthoDB" id="557705at2"/>
<dbReference type="Pfam" id="PF04940">
    <property type="entry name" value="BLUF"/>
    <property type="match status" value="1"/>
</dbReference>
<dbReference type="EMBL" id="QJSU01000005">
    <property type="protein sequence ID" value="PYE38985.1"/>
    <property type="molecule type" value="Genomic_DNA"/>
</dbReference>
<keyword evidence="3" id="KW-1185">Reference proteome</keyword>
<evidence type="ECO:0000313" key="2">
    <source>
        <dbReference type="EMBL" id="PYE38985.1"/>
    </source>
</evidence>
<feature type="domain" description="BLUF" evidence="1">
    <location>
        <begin position="11"/>
        <end position="102"/>
    </location>
</feature>
<dbReference type="SMART" id="SM01034">
    <property type="entry name" value="BLUF"/>
    <property type="match status" value="1"/>
</dbReference>
<evidence type="ECO:0000313" key="3">
    <source>
        <dbReference type="Proteomes" id="UP000247746"/>
    </source>
</evidence>
<evidence type="ECO:0000259" key="1">
    <source>
        <dbReference type="PROSITE" id="PS50925"/>
    </source>
</evidence>
<dbReference type="RefSeq" id="WP_110923227.1">
    <property type="nucleotide sequence ID" value="NZ_CAJGZD010000006.1"/>
</dbReference>
<dbReference type="Gene3D" id="3.30.70.100">
    <property type="match status" value="1"/>
</dbReference>
<protein>
    <submittedName>
        <fullName evidence="2">FAD-dependent sensor of blue light</fullName>
    </submittedName>
</protein>
<reference evidence="2 3" key="1">
    <citation type="submission" date="2018-06" db="EMBL/GenBank/DDBJ databases">
        <title>Genomic Encyclopedia of Type Strains, Phase III (KMG-III): the genomes of soil and plant-associated and newly described type strains.</title>
        <authorList>
            <person name="Whitman W."/>
        </authorList>
    </citation>
    <scope>NUCLEOTIDE SEQUENCE [LARGE SCALE GENOMIC DNA]</scope>
    <source>
        <strain evidence="2 3">CECT 5889</strain>
    </source>
</reference>